<dbReference type="EMBL" id="CADIJM010000010">
    <property type="protein sequence ID" value="CAB3724055.1"/>
    <property type="molecule type" value="Genomic_DNA"/>
</dbReference>
<dbReference type="Proteomes" id="UP000494214">
    <property type="component" value="Unassembled WGS sequence"/>
</dbReference>
<dbReference type="PANTHER" id="PTHR43877:SF2">
    <property type="entry name" value="AMINOALKYLPHOSPHONATE N-ACETYLTRANSFERASE-RELATED"/>
    <property type="match status" value="1"/>
</dbReference>
<dbReference type="CDD" id="cd04301">
    <property type="entry name" value="NAT_SF"/>
    <property type="match status" value="1"/>
</dbReference>
<reference evidence="4 5" key="1">
    <citation type="submission" date="2020-04" db="EMBL/GenBank/DDBJ databases">
        <authorList>
            <person name="De Canck E."/>
        </authorList>
    </citation>
    <scope>NUCLEOTIDE SEQUENCE [LARGE SCALE GENOMIC DNA]</scope>
    <source>
        <strain evidence="4 5">LMG 26690</strain>
    </source>
</reference>
<feature type="domain" description="N-acetyltransferase" evidence="3">
    <location>
        <begin position="8"/>
        <end position="157"/>
    </location>
</feature>
<dbReference type="SUPFAM" id="SSF55729">
    <property type="entry name" value="Acyl-CoA N-acyltransferases (Nat)"/>
    <property type="match status" value="1"/>
</dbReference>
<dbReference type="AlphaFoldDB" id="A0A6S7AKS7"/>
<dbReference type="RefSeq" id="WP_175124815.1">
    <property type="nucleotide sequence ID" value="NZ_CADIJM010000010.1"/>
</dbReference>
<dbReference type="PROSITE" id="PS51186">
    <property type="entry name" value="GNAT"/>
    <property type="match status" value="1"/>
</dbReference>
<dbReference type="GO" id="GO:0016747">
    <property type="term" value="F:acyltransferase activity, transferring groups other than amino-acyl groups"/>
    <property type="evidence" value="ECO:0007669"/>
    <property type="project" value="InterPro"/>
</dbReference>
<evidence type="ECO:0000256" key="1">
    <source>
        <dbReference type="ARBA" id="ARBA00022679"/>
    </source>
</evidence>
<name>A0A6S7AKS7_9BURK</name>
<accession>A0A6S7AKS7</accession>
<dbReference type="InterPro" id="IPR000182">
    <property type="entry name" value="GNAT_dom"/>
</dbReference>
<sequence length="157" mass="17497">MNTNATPFHIRVAKPADVARIEHIVHEAYTPYIGRNGATPGPMLDDYPARVAQGVVHVLESEDGIEGLIVLIPEPDDSCMLLDNIAVSPTAQGKGHGRTLLQWAEDTARRAGFSRIRLYTQEVMTENIAIYTRRGYVETHRATEIGLKRVFMQKTLD</sequence>
<proteinExistence type="predicted"/>
<protein>
    <recommendedName>
        <fullName evidence="3">N-acetyltransferase domain-containing protein</fullName>
    </recommendedName>
</protein>
<organism evidence="4 5">
    <name type="scientific">Achromobacter animicus</name>
    <dbReference type="NCBI Taxonomy" id="1389935"/>
    <lineage>
        <taxon>Bacteria</taxon>
        <taxon>Pseudomonadati</taxon>
        <taxon>Pseudomonadota</taxon>
        <taxon>Betaproteobacteria</taxon>
        <taxon>Burkholderiales</taxon>
        <taxon>Alcaligenaceae</taxon>
        <taxon>Achromobacter</taxon>
    </lineage>
</organism>
<dbReference type="Pfam" id="PF00583">
    <property type="entry name" value="Acetyltransf_1"/>
    <property type="match status" value="1"/>
</dbReference>
<evidence type="ECO:0000313" key="4">
    <source>
        <dbReference type="EMBL" id="CAB3724055.1"/>
    </source>
</evidence>
<dbReference type="InterPro" id="IPR050832">
    <property type="entry name" value="Bact_Acetyltransf"/>
</dbReference>
<keyword evidence="2" id="KW-0012">Acyltransferase</keyword>
<dbReference type="PANTHER" id="PTHR43877">
    <property type="entry name" value="AMINOALKYLPHOSPHONATE N-ACETYLTRANSFERASE-RELATED-RELATED"/>
    <property type="match status" value="1"/>
</dbReference>
<keyword evidence="1" id="KW-0808">Transferase</keyword>
<evidence type="ECO:0000259" key="3">
    <source>
        <dbReference type="PROSITE" id="PS51186"/>
    </source>
</evidence>
<evidence type="ECO:0000313" key="5">
    <source>
        <dbReference type="Proteomes" id="UP000494214"/>
    </source>
</evidence>
<gene>
    <name evidence="4" type="ORF">LMG26690_04185</name>
</gene>
<keyword evidence="5" id="KW-1185">Reference proteome</keyword>
<evidence type="ECO:0000256" key="2">
    <source>
        <dbReference type="ARBA" id="ARBA00023315"/>
    </source>
</evidence>
<dbReference type="Gene3D" id="3.40.630.30">
    <property type="match status" value="1"/>
</dbReference>
<dbReference type="InterPro" id="IPR016181">
    <property type="entry name" value="Acyl_CoA_acyltransferase"/>
</dbReference>